<dbReference type="PANTHER" id="PTHR19879:SF9">
    <property type="entry name" value="TRANSCRIPTION INITIATION FACTOR TFIID SUBUNIT 5"/>
    <property type="match status" value="1"/>
</dbReference>
<dbReference type="CDD" id="cd00200">
    <property type="entry name" value="WD40"/>
    <property type="match status" value="2"/>
</dbReference>
<dbReference type="PROSITE" id="PS50082">
    <property type="entry name" value="WD_REPEATS_2"/>
    <property type="match status" value="13"/>
</dbReference>
<dbReference type="SUPFAM" id="SSF52540">
    <property type="entry name" value="P-loop containing nucleoside triphosphate hydrolases"/>
    <property type="match status" value="1"/>
</dbReference>
<dbReference type="InterPro" id="IPR027417">
    <property type="entry name" value="P-loop_NTPase"/>
</dbReference>
<feature type="repeat" description="WD" evidence="3">
    <location>
        <begin position="741"/>
        <end position="782"/>
    </location>
</feature>
<keyword evidence="2" id="KW-0677">Repeat</keyword>
<feature type="repeat" description="WD" evidence="3">
    <location>
        <begin position="613"/>
        <end position="654"/>
    </location>
</feature>
<accession>A0A0A2KM49</accession>
<reference evidence="5 6" key="1">
    <citation type="journal article" date="2015" name="Mol. Plant Microbe Interact.">
        <title>Genome, transcriptome, and functional analyses of Penicillium expansum provide new insights into secondary metabolism and pathogenicity.</title>
        <authorList>
            <person name="Ballester A.R."/>
            <person name="Marcet-Houben M."/>
            <person name="Levin E."/>
            <person name="Sela N."/>
            <person name="Selma-Lazaro C."/>
            <person name="Carmona L."/>
            <person name="Wisniewski M."/>
            <person name="Droby S."/>
            <person name="Gonzalez-Candelas L."/>
            <person name="Gabaldon T."/>
        </authorList>
    </citation>
    <scope>NUCLEOTIDE SEQUENCE [LARGE SCALE GENOMIC DNA]</scope>
    <source>
        <strain evidence="5 6">PHI-1</strain>
    </source>
</reference>
<protein>
    <recommendedName>
        <fullName evidence="4">Nephrocystin 3-like N-terminal domain-containing protein</fullName>
    </recommendedName>
</protein>
<feature type="repeat" description="WD" evidence="3">
    <location>
        <begin position="1023"/>
        <end position="1064"/>
    </location>
</feature>
<evidence type="ECO:0000256" key="3">
    <source>
        <dbReference type="PROSITE-ProRule" id="PRU00221"/>
    </source>
</evidence>
<dbReference type="EMBL" id="JQGA01001240">
    <property type="protein sequence ID" value="KGO68018.1"/>
    <property type="molecule type" value="Genomic_DNA"/>
</dbReference>
<dbReference type="InterPro" id="IPR019775">
    <property type="entry name" value="WD40_repeat_CS"/>
</dbReference>
<dbReference type="Pfam" id="PF24883">
    <property type="entry name" value="NPHP3_N"/>
    <property type="match status" value="1"/>
</dbReference>
<dbReference type="SUPFAM" id="SSF50978">
    <property type="entry name" value="WD40 repeat-like"/>
    <property type="match status" value="3"/>
</dbReference>
<feature type="repeat" description="WD" evidence="3">
    <location>
        <begin position="899"/>
        <end position="930"/>
    </location>
</feature>
<organism evidence="5 6">
    <name type="scientific">Penicillium italicum</name>
    <name type="common">Blue mold</name>
    <dbReference type="NCBI Taxonomy" id="40296"/>
    <lineage>
        <taxon>Eukaryota</taxon>
        <taxon>Fungi</taxon>
        <taxon>Dikarya</taxon>
        <taxon>Ascomycota</taxon>
        <taxon>Pezizomycotina</taxon>
        <taxon>Eurotiomycetes</taxon>
        <taxon>Eurotiomycetidae</taxon>
        <taxon>Eurotiales</taxon>
        <taxon>Aspergillaceae</taxon>
        <taxon>Penicillium</taxon>
    </lineage>
</organism>
<keyword evidence="6" id="KW-1185">Reference proteome</keyword>
<feature type="repeat" description="WD" evidence="3">
    <location>
        <begin position="697"/>
        <end position="738"/>
    </location>
</feature>
<dbReference type="InterPro" id="IPR015943">
    <property type="entry name" value="WD40/YVTN_repeat-like_dom_sf"/>
</dbReference>
<dbReference type="PRINTS" id="PR00320">
    <property type="entry name" value="GPROTEINBRPT"/>
</dbReference>
<dbReference type="InterPro" id="IPR001680">
    <property type="entry name" value="WD40_rpt"/>
</dbReference>
<feature type="repeat" description="WD" evidence="3">
    <location>
        <begin position="578"/>
        <end position="612"/>
    </location>
</feature>
<dbReference type="InterPro" id="IPR036322">
    <property type="entry name" value="WD40_repeat_dom_sf"/>
</dbReference>
<evidence type="ECO:0000259" key="4">
    <source>
        <dbReference type="Pfam" id="PF24883"/>
    </source>
</evidence>
<name>A0A0A2KM49_PENIT</name>
<dbReference type="PROSITE" id="PS00678">
    <property type="entry name" value="WD_REPEATS_1"/>
    <property type="match status" value="4"/>
</dbReference>
<dbReference type="OrthoDB" id="4347665at2759"/>
<feature type="repeat" description="WD" evidence="3">
    <location>
        <begin position="939"/>
        <end position="980"/>
    </location>
</feature>
<feature type="repeat" description="WD" evidence="3">
    <location>
        <begin position="783"/>
        <end position="824"/>
    </location>
</feature>
<gene>
    <name evidence="5" type="ORF">PITC_053060</name>
</gene>
<dbReference type="InterPro" id="IPR056884">
    <property type="entry name" value="NPHP3-like_N"/>
</dbReference>
<evidence type="ECO:0000313" key="5">
    <source>
        <dbReference type="EMBL" id="KGO68018.1"/>
    </source>
</evidence>
<dbReference type="STRING" id="40296.A0A0A2KM49"/>
<proteinExistence type="predicted"/>
<keyword evidence="1 3" id="KW-0853">WD repeat</keyword>
<dbReference type="Gene3D" id="2.130.10.10">
    <property type="entry name" value="YVTN repeat-like/Quinoprotein amine dehydrogenase"/>
    <property type="match status" value="4"/>
</dbReference>
<feature type="domain" description="Nephrocystin 3-like N-terminal" evidence="4">
    <location>
        <begin position="75"/>
        <end position="234"/>
    </location>
</feature>
<feature type="repeat" description="WD" evidence="3">
    <location>
        <begin position="1105"/>
        <end position="1140"/>
    </location>
</feature>
<evidence type="ECO:0000256" key="1">
    <source>
        <dbReference type="ARBA" id="ARBA00022574"/>
    </source>
</evidence>
<feature type="repeat" description="WD" evidence="3">
    <location>
        <begin position="981"/>
        <end position="1022"/>
    </location>
</feature>
<evidence type="ECO:0000313" key="6">
    <source>
        <dbReference type="Proteomes" id="UP000030104"/>
    </source>
</evidence>
<dbReference type="InterPro" id="IPR020472">
    <property type="entry name" value="WD40_PAC1"/>
</dbReference>
<dbReference type="Proteomes" id="UP000030104">
    <property type="component" value="Unassembled WGS sequence"/>
</dbReference>
<dbReference type="Pfam" id="PF00400">
    <property type="entry name" value="WD40"/>
    <property type="match status" value="13"/>
</dbReference>
<sequence length="1242" mass="138391">MAARIPETHTPCINVESVSASNDAHIQIGYMSHEKENLETSLAKLPIASEAAFNSKHNQSEALCLLNTRSELLRSISTWIEPDDERTICWLSGMAGTGKSTVARTVAREYYDRGQLGGSFFFSKGGGDLNNSNKLVTTLAWQLAIKIPLTKRHVCDAVRTNEDIITLSLHDQWERLIINSLSQISSPSSSTTILFIIDALDECDSEGDIRIILKVLTTSKLSANIRLKIFITSRPHAAIHGVFQRNGTKEHQVFILHETPSALIDRDLEIYFETKLSEIRKERDLAIGWPGGEIIKKLADRACEFFIWASTACRFIREGKQFATKRLEKLIKGHRLDKGPEKQLDQIYTTVLQEYIEQGTDDDGEREELYSMLREVLGSILILCAPLPMESLSSLLGIPPQDIKGTLADLRTVLNIPESMAQPIRLHHPTFRDFLFDKERCSDAKLWVDATLAHKEIAERCVNLMSKNLRRNICGLKSPGTFVKDIKHTQIEQYIPPDLQYACLYWVRHCQQGGIHLRDGDKFHKFFQEFFLYWLEAVSLMGKGDEMGAIIRLYHALLKDLRIAEANVHKPKDEFNYVSDLAFTPDSTRLASGSNFQAVRFWDIKTNSRICKFEGSMDKMSSVAISPDGRLLAAGSDDFTVMIWELKKRRLLFSIQAHTGWVNSVIFSPDGKLVASGSMDETVAFWNVVTGQEMGRISNQCSCVNSATFSPDGRLMATGSVDNLVRLWNVSTSPQEIEKILDGHSGCINSVRFSSEGKWVLTGSDDMTVRLWQTSTGEEKRIFRGHTKKVMAVAFSLDASLVVSGSEDKTVRICDARSGSTLRTIEDHMSGINSVLFSPNNKIMASSSFDDEVRVWDTSNWALLGKLEDFEEDVNSGTLATQRPFFEDWAHVMAKFQSMKAHSSAVTCMAVSHDGKCFASGSQDTIIKLWTSGAESWTFKGHTDRVNHLSFSADDLLIASASDDCTVRLWNTGTGKASHVLEGHSKNVALVRFSTDNSLLVSCSADTTTRIWNPHTGMALYTLEGHSSPVVGLQLSPDSRYVACWSADITALLWDRQSQKSTVLRGHSSAINSVTFSPKGDILVSSSEDNTMRLWTRSGTTLEIIETGKSPIHSAALSPSNRFIVSSSTNGSFRIWDLETKLSQELGKFDVQVRDLSFSSCGRYIETDRGVLDLDAFGLPFISFSPSESGFTNALFITEDWLLSGWTNILWLPEEYYSTCMATSGSHVAIGHFSGAISFIEA</sequence>
<evidence type="ECO:0000256" key="2">
    <source>
        <dbReference type="ARBA" id="ARBA00022737"/>
    </source>
</evidence>
<dbReference type="AlphaFoldDB" id="A0A0A2KM49"/>
<dbReference type="HOGENOM" id="CLU_000288_6_16_1"/>
<dbReference type="PROSITE" id="PS50294">
    <property type="entry name" value="WD_REPEATS_REGION"/>
    <property type="match status" value="12"/>
</dbReference>
<comment type="caution">
    <text evidence="5">The sequence shown here is derived from an EMBL/GenBank/DDBJ whole genome shotgun (WGS) entry which is preliminary data.</text>
</comment>
<dbReference type="Gene3D" id="3.40.50.300">
    <property type="entry name" value="P-loop containing nucleotide triphosphate hydrolases"/>
    <property type="match status" value="1"/>
</dbReference>
<feature type="repeat" description="WD" evidence="3">
    <location>
        <begin position="825"/>
        <end position="860"/>
    </location>
</feature>
<dbReference type="OMA" id="RADFLGW"/>
<feature type="repeat" description="WD" evidence="3">
    <location>
        <begin position="1064"/>
        <end position="1095"/>
    </location>
</feature>
<dbReference type="SMART" id="SM00320">
    <property type="entry name" value="WD40"/>
    <property type="match status" value="13"/>
</dbReference>
<dbReference type="PANTHER" id="PTHR19879">
    <property type="entry name" value="TRANSCRIPTION INITIATION FACTOR TFIID"/>
    <property type="match status" value="1"/>
</dbReference>
<feature type="repeat" description="WD" evidence="3">
    <location>
        <begin position="655"/>
        <end position="696"/>
    </location>
</feature>
<dbReference type="PhylomeDB" id="A0A0A2KM49"/>